<name>A0A2R5G3P9_9STRA</name>
<dbReference type="InParanoid" id="A0A2R5G3P9"/>
<feature type="compositionally biased region" description="Polar residues" evidence="1">
    <location>
        <begin position="406"/>
        <end position="418"/>
    </location>
</feature>
<evidence type="ECO:0000256" key="1">
    <source>
        <dbReference type="SAM" id="MobiDB-lite"/>
    </source>
</evidence>
<protein>
    <submittedName>
        <fullName evidence="2">Uncharacterized protein</fullName>
    </submittedName>
</protein>
<feature type="compositionally biased region" description="Acidic residues" evidence="1">
    <location>
        <begin position="157"/>
        <end position="172"/>
    </location>
</feature>
<evidence type="ECO:0000313" key="3">
    <source>
        <dbReference type="Proteomes" id="UP000241890"/>
    </source>
</evidence>
<reference evidence="2 3" key="1">
    <citation type="submission" date="2017-12" db="EMBL/GenBank/DDBJ databases">
        <title>Sequencing, de novo assembly and annotation of complete genome of a new Thraustochytrid species, strain FCC1311.</title>
        <authorList>
            <person name="Sedici K."/>
            <person name="Godart F."/>
            <person name="Aiese Cigliano R."/>
            <person name="Sanseverino W."/>
            <person name="Barakat M."/>
            <person name="Ortet P."/>
            <person name="Marechal E."/>
            <person name="Cagnac O."/>
            <person name="Amato A."/>
        </authorList>
    </citation>
    <scope>NUCLEOTIDE SEQUENCE [LARGE SCALE GENOMIC DNA]</scope>
</reference>
<feature type="compositionally biased region" description="Low complexity" evidence="1">
    <location>
        <begin position="143"/>
        <end position="156"/>
    </location>
</feature>
<keyword evidence="3" id="KW-1185">Reference proteome</keyword>
<sequence length="571" mass="64198">MAQHQTQTQTQTQQQQRDLLGALGLEASTPLHAQLQMMMQHQQQQHQQQQQQPALAALLEQLARAQQQQLNSGKADDGDKTTTTTSTSLKRPLERSDADLEKKKVKTEGDSEEEMEMKKTGAKDEDAAAAASRKPQSASRQPSHNSASESSHSMSASEDDDDEDDEEDDEEEAGQKGRGGRMKGRFSQSERRLLFSIIREDPELLRSFLHQLKRRIWDGKSWMHEIGTRFNKRAKKKRSHDAVRHHLKLRRPQPTDSRAVVSAEEQEVTDFLHLLEHSSTCSRRDACARCLQLSRLRVRRGLARCGYPGCDKCDPTLPHVLEDFDVRALLRYTQQHEQHRHFHHQQQQRHHRLQLSTLNITNPALAASIRKADEEKERLQKQRQELAKQQQQVFDTLGPAPERRNSTGSTCSTTSVASNNHPSASMLLAQQQALLMPKFQQHQHQLQLPLPGANTNMADLIKFIGASNAALPVATPPQQQNESSHTATLMRLLQEQRDRQAMLGALLADANATRAAMPMTPVGSFPGLNFAASSNNNSVNPDPKVRPTPRAFSDFEVSLAETLAQASRKQN</sequence>
<dbReference type="AlphaFoldDB" id="A0A2R5G3P9"/>
<dbReference type="Proteomes" id="UP000241890">
    <property type="component" value="Unassembled WGS sequence"/>
</dbReference>
<feature type="compositionally biased region" description="Basic and acidic residues" evidence="1">
    <location>
        <begin position="91"/>
        <end position="109"/>
    </location>
</feature>
<feature type="compositionally biased region" description="Low complexity" evidence="1">
    <location>
        <begin position="1"/>
        <end position="16"/>
    </location>
</feature>
<feature type="compositionally biased region" description="Low complexity" evidence="1">
    <location>
        <begin position="31"/>
        <end position="70"/>
    </location>
</feature>
<dbReference type="EMBL" id="BEYU01000014">
    <property type="protein sequence ID" value="GBG25640.1"/>
    <property type="molecule type" value="Genomic_DNA"/>
</dbReference>
<proteinExistence type="predicted"/>
<evidence type="ECO:0000313" key="2">
    <source>
        <dbReference type="EMBL" id="GBG25640.1"/>
    </source>
</evidence>
<comment type="caution">
    <text evidence="2">The sequence shown here is derived from an EMBL/GenBank/DDBJ whole genome shotgun (WGS) entry which is preliminary data.</text>
</comment>
<feature type="compositionally biased region" description="Basic and acidic residues" evidence="1">
    <location>
        <begin position="116"/>
        <end position="126"/>
    </location>
</feature>
<accession>A0A2R5G3P9</accession>
<feature type="region of interest" description="Disordered" evidence="1">
    <location>
        <begin position="1"/>
        <end position="186"/>
    </location>
</feature>
<feature type="region of interest" description="Disordered" evidence="1">
    <location>
        <begin position="380"/>
        <end position="418"/>
    </location>
</feature>
<organism evidence="2 3">
    <name type="scientific">Hondaea fermentalgiana</name>
    <dbReference type="NCBI Taxonomy" id="2315210"/>
    <lineage>
        <taxon>Eukaryota</taxon>
        <taxon>Sar</taxon>
        <taxon>Stramenopiles</taxon>
        <taxon>Bigyra</taxon>
        <taxon>Labyrinthulomycetes</taxon>
        <taxon>Thraustochytrida</taxon>
        <taxon>Thraustochytriidae</taxon>
        <taxon>Hondaea</taxon>
    </lineage>
</organism>
<gene>
    <name evidence="2" type="ORF">FCC1311_018592</name>
</gene>